<dbReference type="EMBL" id="JAHWGI010001107">
    <property type="protein sequence ID" value="KAK3922679.1"/>
    <property type="molecule type" value="Genomic_DNA"/>
</dbReference>
<evidence type="ECO:0000313" key="3">
    <source>
        <dbReference type="Proteomes" id="UP001219518"/>
    </source>
</evidence>
<accession>A0AAE1HK42</accession>
<name>A0AAE1HK42_9NEOP</name>
<evidence type="ECO:0000313" key="2">
    <source>
        <dbReference type="EMBL" id="KAK3922679.1"/>
    </source>
</evidence>
<reference evidence="2" key="1">
    <citation type="submission" date="2021-07" db="EMBL/GenBank/DDBJ databases">
        <authorList>
            <person name="Catto M.A."/>
            <person name="Jacobson A."/>
            <person name="Kennedy G."/>
            <person name="Labadie P."/>
            <person name="Hunt B.G."/>
            <person name="Srinivasan R."/>
        </authorList>
    </citation>
    <scope>NUCLEOTIDE SEQUENCE</scope>
    <source>
        <strain evidence="2">PL_HMW_Pooled</strain>
        <tissue evidence="2">Head</tissue>
    </source>
</reference>
<feature type="region of interest" description="Disordered" evidence="1">
    <location>
        <begin position="1"/>
        <end position="67"/>
    </location>
</feature>
<feature type="compositionally biased region" description="Low complexity" evidence="1">
    <location>
        <begin position="35"/>
        <end position="44"/>
    </location>
</feature>
<protein>
    <submittedName>
        <fullName evidence="2">KH domain-containing, RNA-binding, signal transduction-associated protein 2</fullName>
    </submittedName>
</protein>
<dbReference type="AlphaFoldDB" id="A0AAE1HK42"/>
<feature type="non-terminal residue" evidence="2">
    <location>
        <position position="67"/>
    </location>
</feature>
<sequence length="67" mass="7643">MSARWTQRRRPAPTDRVQHRAQQQLRRRILPVPPSARAAPSPVLREARGPPTPPRRRADSSSSEDEP</sequence>
<dbReference type="Proteomes" id="UP001219518">
    <property type="component" value="Unassembled WGS sequence"/>
</dbReference>
<keyword evidence="3" id="KW-1185">Reference proteome</keyword>
<comment type="caution">
    <text evidence="2">The sequence shown here is derived from an EMBL/GenBank/DDBJ whole genome shotgun (WGS) entry which is preliminary data.</text>
</comment>
<gene>
    <name evidence="2" type="ORF">KUF71_001475</name>
</gene>
<proteinExistence type="predicted"/>
<evidence type="ECO:0000256" key="1">
    <source>
        <dbReference type="SAM" id="MobiDB-lite"/>
    </source>
</evidence>
<feature type="compositionally biased region" description="Basic residues" evidence="1">
    <location>
        <begin position="1"/>
        <end position="11"/>
    </location>
</feature>
<reference evidence="2" key="2">
    <citation type="journal article" date="2023" name="BMC Genomics">
        <title>Pest status, molecular evolution, and epigenetic factors derived from the genome assembly of Frankliniella fusca, a thysanopteran phytovirus vector.</title>
        <authorList>
            <person name="Catto M.A."/>
            <person name="Labadie P.E."/>
            <person name="Jacobson A.L."/>
            <person name="Kennedy G.G."/>
            <person name="Srinivasan R."/>
            <person name="Hunt B.G."/>
        </authorList>
    </citation>
    <scope>NUCLEOTIDE SEQUENCE</scope>
    <source>
        <strain evidence="2">PL_HMW_Pooled</strain>
    </source>
</reference>
<organism evidence="2 3">
    <name type="scientific">Frankliniella fusca</name>
    <dbReference type="NCBI Taxonomy" id="407009"/>
    <lineage>
        <taxon>Eukaryota</taxon>
        <taxon>Metazoa</taxon>
        <taxon>Ecdysozoa</taxon>
        <taxon>Arthropoda</taxon>
        <taxon>Hexapoda</taxon>
        <taxon>Insecta</taxon>
        <taxon>Pterygota</taxon>
        <taxon>Neoptera</taxon>
        <taxon>Paraneoptera</taxon>
        <taxon>Thysanoptera</taxon>
        <taxon>Terebrantia</taxon>
        <taxon>Thripoidea</taxon>
        <taxon>Thripidae</taxon>
        <taxon>Frankliniella</taxon>
    </lineage>
</organism>